<reference evidence="3" key="1">
    <citation type="submission" date="2020-05" db="EMBL/GenBank/DDBJ databases">
        <authorList>
            <person name="Chiriac C."/>
            <person name="Salcher M."/>
            <person name="Ghai R."/>
            <person name="Kavagutti S V."/>
        </authorList>
    </citation>
    <scope>NUCLEOTIDE SEQUENCE</scope>
</reference>
<dbReference type="InterPro" id="IPR015947">
    <property type="entry name" value="PUA-like_sf"/>
</dbReference>
<dbReference type="GO" id="GO:0003723">
    <property type="term" value="F:RNA binding"/>
    <property type="evidence" value="ECO:0007669"/>
    <property type="project" value="InterPro"/>
</dbReference>
<dbReference type="PROSITE" id="PS50890">
    <property type="entry name" value="PUA"/>
    <property type="match status" value="1"/>
</dbReference>
<feature type="domain" description="PUA" evidence="1">
    <location>
        <begin position="2"/>
        <end position="56"/>
    </location>
</feature>
<dbReference type="InterPro" id="IPR036974">
    <property type="entry name" value="PUA_sf"/>
</dbReference>
<gene>
    <name evidence="2" type="ORF">UFOPK2658_01686</name>
    <name evidence="3" type="ORF">UFOPK2880_01301</name>
</gene>
<dbReference type="SUPFAM" id="SSF88697">
    <property type="entry name" value="PUA domain-like"/>
    <property type="match status" value="1"/>
</dbReference>
<sequence length="73" mass="7647">MSLLPAGVTQADGDFEAGDTIEIISHDGIAIARGSASMTSAQVAQSLGRRSTELEDGFPQVVVHRDALVLLPR</sequence>
<protein>
    <submittedName>
        <fullName evidence="3">Unannotated protein</fullName>
    </submittedName>
</protein>
<evidence type="ECO:0000313" key="2">
    <source>
        <dbReference type="EMBL" id="CAB4730997.1"/>
    </source>
</evidence>
<name>A0A6J6W655_9ZZZZ</name>
<evidence type="ECO:0000259" key="1">
    <source>
        <dbReference type="Pfam" id="PF01472"/>
    </source>
</evidence>
<dbReference type="Pfam" id="PF01472">
    <property type="entry name" value="PUA"/>
    <property type="match status" value="1"/>
</dbReference>
<dbReference type="Gene3D" id="2.30.130.10">
    <property type="entry name" value="PUA domain"/>
    <property type="match status" value="1"/>
</dbReference>
<dbReference type="AlphaFoldDB" id="A0A6J6W655"/>
<organism evidence="3">
    <name type="scientific">freshwater metagenome</name>
    <dbReference type="NCBI Taxonomy" id="449393"/>
    <lineage>
        <taxon>unclassified sequences</taxon>
        <taxon>metagenomes</taxon>
        <taxon>ecological metagenomes</taxon>
    </lineage>
</organism>
<dbReference type="EMBL" id="CAEZYH010000107">
    <property type="protein sequence ID" value="CAB4730997.1"/>
    <property type="molecule type" value="Genomic_DNA"/>
</dbReference>
<evidence type="ECO:0000313" key="3">
    <source>
        <dbReference type="EMBL" id="CAB4778826.1"/>
    </source>
</evidence>
<accession>A0A6J6W655</accession>
<dbReference type="InterPro" id="IPR002478">
    <property type="entry name" value="PUA"/>
</dbReference>
<dbReference type="EMBL" id="CAEZZP010000090">
    <property type="protein sequence ID" value="CAB4778826.1"/>
    <property type="molecule type" value="Genomic_DNA"/>
</dbReference>
<dbReference type="CDD" id="cd21157">
    <property type="entry name" value="PUA_G5K"/>
    <property type="match status" value="1"/>
</dbReference>
<proteinExistence type="predicted"/>